<dbReference type="InterPro" id="IPR001296">
    <property type="entry name" value="Glyco_trans_1"/>
</dbReference>
<feature type="domain" description="Glycosyl transferase family 1" evidence="2">
    <location>
        <begin position="182"/>
        <end position="342"/>
    </location>
</feature>
<protein>
    <submittedName>
        <fullName evidence="3">Glycosyltransferase</fullName>
    </submittedName>
</protein>
<dbReference type="Gene3D" id="3.40.50.2000">
    <property type="entry name" value="Glycogen Phosphorylase B"/>
    <property type="match status" value="1"/>
</dbReference>
<evidence type="ECO:0000313" key="3">
    <source>
        <dbReference type="EMBL" id="AFM43259.1"/>
    </source>
</evidence>
<proteinExistence type="predicted"/>
<dbReference type="KEGG" id="dai:Desaci_4416"/>
<dbReference type="RefSeq" id="WP_014829243.1">
    <property type="nucleotide sequence ID" value="NC_018068.1"/>
</dbReference>
<dbReference type="GO" id="GO:0009103">
    <property type="term" value="P:lipopolysaccharide biosynthetic process"/>
    <property type="evidence" value="ECO:0007669"/>
    <property type="project" value="TreeGrafter"/>
</dbReference>
<dbReference type="PANTHER" id="PTHR46401:SF2">
    <property type="entry name" value="GLYCOSYLTRANSFERASE WBBK-RELATED"/>
    <property type="match status" value="1"/>
</dbReference>
<reference evidence="3 4" key="1">
    <citation type="journal article" date="2012" name="J. Bacteriol.">
        <title>Complete genome sequences of Desulfosporosinus orientis DSM765T, Desulfosporosinus youngiae DSM17734T, Desulfosporosinus meridiei DSM13257T, and Desulfosporosinus acidiphilus DSM22704T.</title>
        <authorList>
            <person name="Pester M."/>
            <person name="Brambilla E."/>
            <person name="Alazard D."/>
            <person name="Rattei T."/>
            <person name="Weinmaier T."/>
            <person name="Han J."/>
            <person name="Lucas S."/>
            <person name="Lapidus A."/>
            <person name="Cheng J.F."/>
            <person name="Goodwin L."/>
            <person name="Pitluck S."/>
            <person name="Peters L."/>
            <person name="Ovchinnikova G."/>
            <person name="Teshima H."/>
            <person name="Detter J.C."/>
            <person name="Han C.S."/>
            <person name="Tapia R."/>
            <person name="Land M.L."/>
            <person name="Hauser L."/>
            <person name="Kyrpides N.C."/>
            <person name="Ivanova N.N."/>
            <person name="Pagani I."/>
            <person name="Huntmann M."/>
            <person name="Wei C.L."/>
            <person name="Davenport K.W."/>
            <person name="Daligault H."/>
            <person name="Chain P.S."/>
            <person name="Chen A."/>
            <person name="Mavromatis K."/>
            <person name="Markowitz V."/>
            <person name="Szeto E."/>
            <person name="Mikhailova N."/>
            <person name="Pati A."/>
            <person name="Wagner M."/>
            <person name="Woyke T."/>
            <person name="Ollivier B."/>
            <person name="Klenk H.P."/>
            <person name="Spring S."/>
            <person name="Loy A."/>
        </authorList>
    </citation>
    <scope>NUCLEOTIDE SEQUENCE [LARGE SCALE GENOMIC DNA]</scope>
    <source>
        <strain evidence="4">DSM 22704 / JCM 16185 / SJ4</strain>
    </source>
</reference>
<name>I4DBT5_DESAJ</name>
<dbReference type="eggNOG" id="COG0438">
    <property type="taxonomic scope" value="Bacteria"/>
</dbReference>
<evidence type="ECO:0000256" key="1">
    <source>
        <dbReference type="ARBA" id="ARBA00022679"/>
    </source>
</evidence>
<dbReference type="OrthoDB" id="134776at2"/>
<sequence>MNQRLKVVIAHQTVVDGDAIGHDILGMYQTLTNMNYEVFIYAENYLGDFERYKMNEYDLLKYLKDKKNILIYHHSVFWDKGEELINHCKAHLFFRYHNITPPEFFKSYSQLYYEMTLQGREQTARFIRIYENGHWLADSEYNKIDLLNYGLQYESIDVVPPFHAIEDWSEISPNISLVNQVFSNKRKNVFFVGRIAPNKGHKHLINVIKNYKDNYDKDIQLWLVGSIDTHHLKSYMDELRGIIREKNLEENISFTDKLPLQDIKALYLSSDAFLCMSEHEGFCVPLIEAQFHGLPIVTFNGSALKETVGPDQIVLESIDYNLAAAALYTVFHDLEIKEFCQDNGYINLYRRFSQQNIQERFNASLNKVIGSEPI</sequence>
<dbReference type="Proteomes" id="UP000002892">
    <property type="component" value="Chromosome"/>
</dbReference>
<dbReference type="PANTHER" id="PTHR46401">
    <property type="entry name" value="GLYCOSYLTRANSFERASE WBBK-RELATED"/>
    <property type="match status" value="1"/>
</dbReference>
<dbReference type="STRING" id="646529.Desaci_4416"/>
<organism evidence="3 4">
    <name type="scientific">Desulfosporosinus acidiphilus (strain DSM 22704 / JCM 16185 / SJ4)</name>
    <dbReference type="NCBI Taxonomy" id="646529"/>
    <lineage>
        <taxon>Bacteria</taxon>
        <taxon>Bacillati</taxon>
        <taxon>Bacillota</taxon>
        <taxon>Clostridia</taxon>
        <taxon>Eubacteriales</taxon>
        <taxon>Desulfitobacteriaceae</taxon>
        <taxon>Desulfosporosinus</taxon>
    </lineage>
</organism>
<keyword evidence="1 3" id="KW-0808">Transferase</keyword>
<dbReference type="Pfam" id="PF00534">
    <property type="entry name" value="Glycos_transf_1"/>
    <property type="match status" value="1"/>
</dbReference>
<dbReference type="SUPFAM" id="SSF53756">
    <property type="entry name" value="UDP-Glycosyltransferase/glycogen phosphorylase"/>
    <property type="match status" value="1"/>
</dbReference>
<dbReference type="HOGENOM" id="CLU_009583_27_5_9"/>
<keyword evidence="4" id="KW-1185">Reference proteome</keyword>
<accession>I4DBT5</accession>
<gene>
    <name evidence="3" type="ordered locus">Desaci_4416</name>
</gene>
<evidence type="ECO:0000259" key="2">
    <source>
        <dbReference type="Pfam" id="PF00534"/>
    </source>
</evidence>
<dbReference type="EMBL" id="CP003639">
    <property type="protein sequence ID" value="AFM43259.1"/>
    <property type="molecule type" value="Genomic_DNA"/>
</dbReference>
<dbReference type="AlphaFoldDB" id="I4DBT5"/>
<evidence type="ECO:0000313" key="4">
    <source>
        <dbReference type="Proteomes" id="UP000002892"/>
    </source>
</evidence>
<dbReference type="GO" id="GO:0016757">
    <property type="term" value="F:glycosyltransferase activity"/>
    <property type="evidence" value="ECO:0007669"/>
    <property type="project" value="InterPro"/>
</dbReference>